<feature type="transmembrane region" description="Helical" evidence="9">
    <location>
        <begin position="98"/>
        <end position="126"/>
    </location>
</feature>
<keyword evidence="3 9" id="KW-0813">Transport</keyword>
<evidence type="ECO:0000256" key="3">
    <source>
        <dbReference type="ARBA" id="ARBA00022448"/>
    </source>
</evidence>
<sequence>MIPHWPIIRAMAWRQIATRYTGSGFGVAWEALHPLLLIGVYYMVFAQGLKLTGPDGGSYLLYFICGMTPWMMMSQLLTQAPSSIRHQGSLVRKTPFPIATLPFIHLLAGGVSHLLMLGLVILMLALLDAPLSLSSLQLLYYFAALCALLIGLFWLISALSLFFRDLEQIVPVLVNIVFWLTPVVWPANLAPEALRGALAYNPAFYIVEGYRNALLYERGFWNEPQAALRFWLITLLLMAVGYWIFKRLQPHFADVI</sequence>
<feature type="transmembrane region" description="Helical" evidence="9">
    <location>
        <begin position="20"/>
        <end position="44"/>
    </location>
</feature>
<keyword evidence="8 9" id="KW-0472">Membrane</keyword>
<dbReference type="GO" id="GO:0140359">
    <property type="term" value="F:ABC-type transporter activity"/>
    <property type="evidence" value="ECO:0007669"/>
    <property type="project" value="InterPro"/>
</dbReference>
<dbReference type="AlphaFoldDB" id="A0A1Y2K4D6"/>
<dbReference type="InterPro" id="IPR047817">
    <property type="entry name" value="ABC2_TM_bact-type"/>
</dbReference>
<proteinExistence type="inferred from homology"/>
<protein>
    <recommendedName>
        <fullName evidence="9">Transport permease protein</fullName>
    </recommendedName>
</protein>
<dbReference type="EMBL" id="LVJN01000020">
    <property type="protein sequence ID" value="OSM01905.1"/>
    <property type="molecule type" value="Genomic_DNA"/>
</dbReference>
<feature type="domain" description="ABC transmembrane type-2" evidence="10">
    <location>
        <begin position="25"/>
        <end position="248"/>
    </location>
</feature>
<evidence type="ECO:0000259" key="10">
    <source>
        <dbReference type="PROSITE" id="PS51012"/>
    </source>
</evidence>
<keyword evidence="7" id="KW-0762">Sugar transport</keyword>
<reference evidence="11 12" key="1">
    <citation type="journal article" date="2016" name="BMC Genomics">
        <title>Combined genomic and structural analyses of a cultured magnetotactic bacterium reveals its niche adaptation to a dynamic environment.</title>
        <authorList>
            <person name="Araujo A.C."/>
            <person name="Morillo V."/>
            <person name="Cypriano J."/>
            <person name="Teixeira L.C."/>
            <person name="Leao P."/>
            <person name="Lyra S."/>
            <person name="Almeida L.G."/>
            <person name="Bazylinski D.A."/>
            <person name="Vasconcellos A.T."/>
            <person name="Abreu F."/>
            <person name="Lins U."/>
        </authorList>
    </citation>
    <scope>NUCLEOTIDE SEQUENCE [LARGE SCALE GENOMIC DNA]</scope>
    <source>
        <strain evidence="11 12">IT-1</strain>
    </source>
</reference>
<keyword evidence="5 9" id="KW-0812">Transmembrane</keyword>
<feature type="transmembrane region" description="Helical" evidence="9">
    <location>
        <begin position="138"/>
        <end position="162"/>
    </location>
</feature>
<keyword evidence="4 9" id="KW-1003">Cell membrane</keyword>
<keyword evidence="6 9" id="KW-1133">Transmembrane helix</keyword>
<dbReference type="GO" id="GO:0015920">
    <property type="term" value="P:lipopolysaccharide transport"/>
    <property type="evidence" value="ECO:0007669"/>
    <property type="project" value="TreeGrafter"/>
</dbReference>
<feature type="transmembrane region" description="Helical" evidence="9">
    <location>
        <begin position="169"/>
        <end position="187"/>
    </location>
</feature>
<evidence type="ECO:0000313" key="11">
    <source>
        <dbReference type="EMBL" id="OSM01905.1"/>
    </source>
</evidence>
<gene>
    <name evidence="11" type="ORF">MAIT1_01970</name>
</gene>
<dbReference type="PANTHER" id="PTHR30413">
    <property type="entry name" value="INNER MEMBRANE TRANSPORT PERMEASE"/>
    <property type="match status" value="1"/>
</dbReference>
<dbReference type="InterPro" id="IPR013525">
    <property type="entry name" value="ABC2_TM"/>
</dbReference>
<comment type="similarity">
    <text evidence="2 9">Belongs to the ABC-2 integral membrane protein family.</text>
</comment>
<evidence type="ECO:0000313" key="12">
    <source>
        <dbReference type="Proteomes" id="UP000194003"/>
    </source>
</evidence>
<evidence type="ECO:0000256" key="6">
    <source>
        <dbReference type="ARBA" id="ARBA00022989"/>
    </source>
</evidence>
<evidence type="ECO:0000256" key="1">
    <source>
        <dbReference type="ARBA" id="ARBA00004651"/>
    </source>
</evidence>
<organism evidence="11 12">
    <name type="scientific">Magnetofaba australis IT-1</name>
    <dbReference type="NCBI Taxonomy" id="1434232"/>
    <lineage>
        <taxon>Bacteria</taxon>
        <taxon>Pseudomonadati</taxon>
        <taxon>Pseudomonadota</taxon>
        <taxon>Magnetococcia</taxon>
        <taxon>Magnetococcales</taxon>
        <taxon>Magnetococcaceae</taxon>
        <taxon>Magnetofaba</taxon>
    </lineage>
</organism>
<comment type="subcellular location">
    <subcellularLocation>
        <location evidence="9">Cell inner membrane</location>
        <topology evidence="9">Multi-pass membrane protein</topology>
    </subcellularLocation>
    <subcellularLocation>
        <location evidence="1">Cell membrane</location>
        <topology evidence="1">Multi-pass membrane protein</topology>
    </subcellularLocation>
</comment>
<keyword evidence="7" id="KW-0625">Polysaccharide transport</keyword>
<accession>A0A1Y2K4D6</accession>
<keyword evidence="12" id="KW-1185">Reference proteome</keyword>
<dbReference type="Pfam" id="PF01061">
    <property type="entry name" value="ABC2_membrane"/>
    <property type="match status" value="1"/>
</dbReference>
<evidence type="ECO:0000256" key="5">
    <source>
        <dbReference type="ARBA" id="ARBA00022692"/>
    </source>
</evidence>
<dbReference type="STRING" id="1434232.MAIT1_01970"/>
<evidence type="ECO:0000256" key="4">
    <source>
        <dbReference type="ARBA" id="ARBA00022475"/>
    </source>
</evidence>
<dbReference type="OrthoDB" id="9786910at2"/>
<feature type="transmembrane region" description="Helical" evidence="9">
    <location>
        <begin position="226"/>
        <end position="245"/>
    </location>
</feature>
<dbReference type="GO" id="GO:0005886">
    <property type="term" value="C:plasma membrane"/>
    <property type="evidence" value="ECO:0007669"/>
    <property type="project" value="UniProtKB-SubCell"/>
</dbReference>
<name>A0A1Y2K4D6_9PROT</name>
<evidence type="ECO:0000256" key="7">
    <source>
        <dbReference type="ARBA" id="ARBA00023047"/>
    </source>
</evidence>
<dbReference type="PANTHER" id="PTHR30413:SF10">
    <property type="entry name" value="CAPSULE POLYSACCHARIDE EXPORT INNER-MEMBRANE PROTEIN CTRC"/>
    <property type="match status" value="1"/>
</dbReference>
<evidence type="ECO:0000256" key="9">
    <source>
        <dbReference type="RuleBase" id="RU361157"/>
    </source>
</evidence>
<dbReference type="GO" id="GO:0015774">
    <property type="term" value="P:polysaccharide transport"/>
    <property type="evidence" value="ECO:0007669"/>
    <property type="project" value="UniProtKB-KW"/>
</dbReference>
<feature type="transmembrane region" description="Helical" evidence="9">
    <location>
        <begin position="59"/>
        <end position="77"/>
    </location>
</feature>
<comment type="caution">
    <text evidence="11">The sequence shown here is derived from an EMBL/GenBank/DDBJ whole genome shotgun (WGS) entry which is preliminary data.</text>
</comment>
<dbReference type="Proteomes" id="UP000194003">
    <property type="component" value="Unassembled WGS sequence"/>
</dbReference>
<dbReference type="PROSITE" id="PS51012">
    <property type="entry name" value="ABC_TM2"/>
    <property type="match status" value="1"/>
</dbReference>
<evidence type="ECO:0000256" key="2">
    <source>
        <dbReference type="ARBA" id="ARBA00007783"/>
    </source>
</evidence>
<evidence type="ECO:0000256" key="8">
    <source>
        <dbReference type="ARBA" id="ARBA00023136"/>
    </source>
</evidence>
<dbReference type="RefSeq" id="WP_085444412.1">
    <property type="nucleotide sequence ID" value="NZ_LVJN01000020.1"/>
</dbReference>